<dbReference type="Gene3D" id="3.40.50.720">
    <property type="entry name" value="NAD(P)-binding Rossmann-like Domain"/>
    <property type="match status" value="1"/>
</dbReference>
<evidence type="ECO:0000259" key="1">
    <source>
        <dbReference type="Pfam" id="PF13460"/>
    </source>
</evidence>
<evidence type="ECO:0000313" key="3">
    <source>
        <dbReference type="Proteomes" id="UP000242875"/>
    </source>
</evidence>
<proteinExistence type="predicted"/>
<dbReference type="InterPro" id="IPR036291">
    <property type="entry name" value="NAD(P)-bd_dom_sf"/>
</dbReference>
<comment type="caution">
    <text evidence="2">The sequence shown here is derived from an EMBL/GenBank/DDBJ whole genome shotgun (WGS) entry which is preliminary data.</text>
</comment>
<feature type="domain" description="NAD(P)-binding" evidence="1">
    <location>
        <begin position="9"/>
        <end position="209"/>
    </location>
</feature>
<dbReference type="EMBL" id="MVBO01000003">
    <property type="protein sequence ID" value="OZJ06583.1"/>
    <property type="molecule type" value="Genomic_DNA"/>
</dbReference>
<keyword evidence="3" id="KW-1185">Reference proteome</keyword>
<dbReference type="InterPro" id="IPR016040">
    <property type="entry name" value="NAD(P)-bd_dom"/>
</dbReference>
<sequence>MARTIVIIGGRGKVGSRLARILSAKGDTVKSLIRDPTHKDDITILGAQPVLQSIEDASVDQLAETFRGSDAVVFSAGAGGKGGPERTKKVDLEGAKKAIDATRQAGVKRFLMISAISARETHDIPAHWNEEDVQRFKRSHEILGRYNLAKAEADRYLAQQSELDWTILRPGALTEESGTGKVALGKIHLSGDATRDDVAATLSALLDKPKSKHLVLDMLNGDTPITEAVQKTVKDIEKGLW</sequence>
<accession>A0A261Y7K6</accession>
<protein>
    <recommendedName>
        <fullName evidence="1">NAD(P)-binding domain-containing protein</fullName>
    </recommendedName>
</protein>
<dbReference type="PANTHER" id="PTHR15020:SF50">
    <property type="entry name" value="UPF0659 PROTEIN YMR090W"/>
    <property type="match status" value="1"/>
</dbReference>
<evidence type="ECO:0000313" key="2">
    <source>
        <dbReference type="EMBL" id="OZJ06583.1"/>
    </source>
</evidence>
<dbReference type="SUPFAM" id="SSF51735">
    <property type="entry name" value="NAD(P)-binding Rossmann-fold domains"/>
    <property type="match status" value="1"/>
</dbReference>
<name>A0A261Y7K6_9FUNG</name>
<dbReference type="Pfam" id="PF13460">
    <property type="entry name" value="NAD_binding_10"/>
    <property type="match status" value="1"/>
</dbReference>
<dbReference type="AlphaFoldDB" id="A0A261Y7K6"/>
<dbReference type="PANTHER" id="PTHR15020">
    <property type="entry name" value="FLAVIN REDUCTASE-RELATED"/>
    <property type="match status" value="1"/>
</dbReference>
<dbReference type="Proteomes" id="UP000242875">
    <property type="component" value="Unassembled WGS sequence"/>
</dbReference>
<dbReference type="OrthoDB" id="275457at2759"/>
<gene>
    <name evidence="2" type="ORF">BZG36_00623</name>
</gene>
<organism evidence="2 3">
    <name type="scientific">Bifiguratus adelaidae</name>
    <dbReference type="NCBI Taxonomy" id="1938954"/>
    <lineage>
        <taxon>Eukaryota</taxon>
        <taxon>Fungi</taxon>
        <taxon>Fungi incertae sedis</taxon>
        <taxon>Mucoromycota</taxon>
        <taxon>Mucoromycotina</taxon>
        <taxon>Endogonomycetes</taxon>
        <taxon>Endogonales</taxon>
        <taxon>Endogonales incertae sedis</taxon>
        <taxon>Bifiguratus</taxon>
    </lineage>
</organism>
<reference evidence="2 3" key="1">
    <citation type="journal article" date="2017" name="Mycologia">
        <title>Bifiguratus adelaidae, gen. et sp. nov., a new member of Mucoromycotina in endophytic and soil-dwelling habitats.</title>
        <authorList>
            <person name="Torres-Cruz T.J."/>
            <person name="Billingsley Tobias T.L."/>
            <person name="Almatruk M."/>
            <person name="Hesse C."/>
            <person name="Kuske C.R."/>
            <person name="Desiro A."/>
            <person name="Benucci G.M."/>
            <person name="Bonito G."/>
            <person name="Stajich J.E."/>
            <person name="Dunlap C."/>
            <person name="Arnold A.E."/>
            <person name="Porras-Alfaro A."/>
        </authorList>
    </citation>
    <scope>NUCLEOTIDE SEQUENCE [LARGE SCALE GENOMIC DNA]</scope>
    <source>
        <strain evidence="2 3">AZ0501</strain>
    </source>
</reference>
<dbReference type="CDD" id="cd05243">
    <property type="entry name" value="SDR_a5"/>
    <property type="match status" value="1"/>
</dbReference>